<dbReference type="InterPro" id="IPR026669">
    <property type="entry name" value="Arsenite_MeTrfase-like"/>
</dbReference>
<evidence type="ECO:0000256" key="5">
    <source>
        <dbReference type="ARBA" id="ARBA00034545"/>
    </source>
</evidence>
<dbReference type="InterPro" id="IPR025714">
    <property type="entry name" value="Methyltranfer_dom"/>
</dbReference>
<dbReference type="PANTHER" id="PTHR43675:SF8">
    <property type="entry name" value="ARSENITE METHYLTRANSFERASE"/>
    <property type="match status" value="1"/>
</dbReference>
<dbReference type="Pfam" id="PF00581">
    <property type="entry name" value="Rhodanese"/>
    <property type="match status" value="1"/>
</dbReference>
<comment type="similarity">
    <text evidence="3">Belongs to the methyltransferase superfamily. Arsenite methyltransferase family.</text>
</comment>
<evidence type="ECO:0000313" key="10">
    <source>
        <dbReference type="EMBL" id="KIJ59978.1"/>
    </source>
</evidence>
<dbReference type="SUPFAM" id="SSF53335">
    <property type="entry name" value="S-adenosyl-L-methionine-dependent methyltransferases"/>
    <property type="match status" value="1"/>
</dbReference>
<comment type="catalytic activity">
    <reaction evidence="7">
        <text>arsenic triglutathione + 2 [thioredoxin]-dithiol + 2 S-adenosyl-L-methionine + H2O = dimethylarsinous acid + 2 [thioredoxin]-disulfide + 3 glutathione + 2 S-adenosyl-L-homocysteine + 2 H(+)</text>
        <dbReference type="Rhea" id="RHEA:69464"/>
        <dbReference type="Rhea" id="RHEA-COMP:10698"/>
        <dbReference type="Rhea" id="RHEA-COMP:10700"/>
        <dbReference type="ChEBI" id="CHEBI:15377"/>
        <dbReference type="ChEBI" id="CHEBI:15378"/>
        <dbReference type="ChEBI" id="CHEBI:23808"/>
        <dbReference type="ChEBI" id="CHEBI:29950"/>
        <dbReference type="ChEBI" id="CHEBI:50058"/>
        <dbReference type="ChEBI" id="CHEBI:57856"/>
        <dbReference type="ChEBI" id="CHEBI:57925"/>
        <dbReference type="ChEBI" id="CHEBI:59789"/>
        <dbReference type="ChEBI" id="CHEBI:183640"/>
        <dbReference type="EC" id="2.1.1.137"/>
    </reaction>
</comment>
<proteinExistence type="inferred from homology"/>
<organism evidence="10 11">
    <name type="scientific">Hydnomerulius pinastri MD-312</name>
    <dbReference type="NCBI Taxonomy" id="994086"/>
    <lineage>
        <taxon>Eukaryota</taxon>
        <taxon>Fungi</taxon>
        <taxon>Dikarya</taxon>
        <taxon>Basidiomycota</taxon>
        <taxon>Agaricomycotina</taxon>
        <taxon>Agaricomycetes</taxon>
        <taxon>Agaricomycetidae</taxon>
        <taxon>Boletales</taxon>
        <taxon>Boletales incertae sedis</taxon>
        <taxon>Leucogyrophana</taxon>
    </lineage>
</organism>
<dbReference type="CDD" id="cd02440">
    <property type="entry name" value="AdoMet_MTases"/>
    <property type="match status" value="1"/>
</dbReference>
<gene>
    <name evidence="10" type="ORF">HYDPIDRAFT_117886</name>
</gene>
<dbReference type="PANTHER" id="PTHR43675">
    <property type="entry name" value="ARSENITE METHYLTRANSFERASE"/>
    <property type="match status" value="1"/>
</dbReference>
<evidence type="ECO:0000256" key="2">
    <source>
        <dbReference type="ARBA" id="ARBA00022691"/>
    </source>
</evidence>
<dbReference type="AlphaFoldDB" id="A0A0C9W205"/>
<evidence type="ECO:0000256" key="6">
    <source>
        <dbReference type="ARBA" id="ARBA00047941"/>
    </source>
</evidence>
<evidence type="ECO:0000256" key="4">
    <source>
        <dbReference type="ARBA" id="ARBA00034521"/>
    </source>
</evidence>
<protein>
    <recommendedName>
        <fullName evidence="5">Arsenite methyltransferase</fullName>
        <ecNumber evidence="4">2.1.1.137</ecNumber>
    </recommendedName>
</protein>
<evidence type="ECO:0000259" key="9">
    <source>
        <dbReference type="PROSITE" id="PS50206"/>
    </source>
</evidence>
<dbReference type="GO" id="GO:0030791">
    <property type="term" value="F:arsenite methyltransferase activity"/>
    <property type="evidence" value="ECO:0007669"/>
    <property type="project" value="UniProtKB-EC"/>
</dbReference>
<dbReference type="EC" id="2.1.1.137" evidence="4"/>
<evidence type="ECO:0000313" key="11">
    <source>
        <dbReference type="Proteomes" id="UP000053820"/>
    </source>
</evidence>
<reference evidence="10 11" key="1">
    <citation type="submission" date="2014-04" db="EMBL/GenBank/DDBJ databases">
        <title>Evolutionary Origins and Diversification of the Mycorrhizal Mutualists.</title>
        <authorList>
            <consortium name="DOE Joint Genome Institute"/>
            <consortium name="Mycorrhizal Genomics Consortium"/>
            <person name="Kohler A."/>
            <person name="Kuo A."/>
            <person name="Nagy L.G."/>
            <person name="Floudas D."/>
            <person name="Copeland A."/>
            <person name="Barry K.W."/>
            <person name="Cichocki N."/>
            <person name="Veneault-Fourrey C."/>
            <person name="LaButti K."/>
            <person name="Lindquist E.A."/>
            <person name="Lipzen A."/>
            <person name="Lundell T."/>
            <person name="Morin E."/>
            <person name="Murat C."/>
            <person name="Riley R."/>
            <person name="Ohm R."/>
            <person name="Sun H."/>
            <person name="Tunlid A."/>
            <person name="Henrissat B."/>
            <person name="Grigoriev I.V."/>
            <person name="Hibbett D.S."/>
            <person name="Martin F."/>
        </authorList>
    </citation>
    <scope>NUCLEOTIDE SEQUENCE [LARGE SCALE GENOMIC DNA]</scope>
    <source>
        <strain evidence="10 11">MD-312</strain>
    </source>
</reference>
<dbReference type="OrthoDB" id="8300214at2759"/>
<comment type="catalytic activity">
    <reaction evidence="8">
        <text>arsenic triglutathione + 3 [thioredoxin]-dithiol + 3 S-adenosyl-L-methionine = trimethylarsine + 3 [thioredoxin]-disulfide + 3 glutathione + 3 S-adenosyl-L-homocysteine + 3 H(+)</text>
        <dbReference type="Rhea" id="RHEA:69432"/>
        <dbReference type="Rhea" id="RHEA-COMP:10698"/>
        <dbReference type="Rhea" id="RHEA-COMP:10700"/>
        <dbReference type="ChEBI" id="CHEBI:15378"/>
        <dbReference type="ChEBI" id="CHEBI:27130"/>
        <dbReference type="ChEBI" id="CHEBI:29950"/>
        <dbReference type="ChEBI" id="CHEBI:50058"/>
        <dbReference type="ChEBI" id="CHEBI:57856"/>
        <dbReference type="ChEBI" id="CHEBI:57925"/>
        <dbReference type="ChEBI" id="CHEBI:59789"/>
        <dbReference type="ChEBI" id="CHEBI:183640"/>
        <dbReference type="EC" id="2.1.1.137"/>
    </reaction>
</comment>
<evidence type="ECO:0000256" key="7">
    <source>
        <dbReference type="ARBA" id="ARBA00047943"/>
    </source>
</evidence>
<dbReference type="InterPro" id="IPR036873">
    <property type="entry name" value="Rhodanese-like_dom_sf"/>
</dbReference>
<feature type="domain" description="Rhodanese" evidence="9">
    <location>
        <begin position="335"/>
        <end position="433"/>
    </location>
</feature>
<name>A0A0C9W205_9AGAM</name>
<evidence type="ECO:0000256" key="1">
    <source>
        <dbReference type="ARBA" id="ARBA00022679"/>
    </source>
</evidence>
<dbReference type="InterPro" id="IPR001763">
    <property type="entry name" value="Rhodanese-like_dom"/>
</dbReference>
<keyword evidence="2" id="KW-0949">S-adenosyl-L-methionine</keyword>
<dbReference type="Proteomes" id="UP000053820">
    <property type="component" value="Unassembled WGS sequence"/>
</dbReference>
<dbReference type="HOGENOM" id="CLU_052868_3_1_1"/>
<evidence type="ECO:0000256" key="3">
    <source>
        <dbReference type="ARBA" id="ARBA00034487"/>
    </source>
</evidence>
<comment type="catalytic activity">
    <reaction evidence="6">
        <text>arsenic triglutathione + [thioredoxin]-dithiol + S-adenosyl-L-methionine + 2 H2O = methylarsonous acid + [thioredoxin]-disulfide + 3 glutathione + S-adenosyl-L-homocysteine + H(+)</text>
        <dbReference type="Rhea" id="RHEA:69460"/>
        <dbReference type="Rhea" id="RHEA-COMP:10698"/>
        <dbReference type="Rhea" id="RHEA-COMP:10700"/>
        <dbReference type="ChEBI" id="CHEBI:15377"/>
        <dbReference type="ChEBI" id="CHEBI:15378"/>
        <dbReference type="ChEBI" id="CHEBI:17826"/>
        <dbReference type="ChEBI" id="CHEBI:29950"/>
        <dbReference type="ChEBI" id="CHEBI:50058"/>
        <dbReference type="ChEBI" id="CHEBI:57856"/>
        <dbReference type="ChEBI" id="CHEBI:57925"/>
        <dbReference type="ChEBI" id="CHEBI:59789"/>
        <dbReference type="ChEBI" id="CHEBI:183640"/>
        <dbReference type="EC" id="2.1.1.137"/>
    </reaction>
</comment>
<dbReference type="Gene3D" id="3.40.50.150">
    <property type="entry name" value="Vaccinia Virus protein VP39"/>
    <property type="match status" value="1"/>
</dbReference>
<dbReference type="InterPro" id="IPR029063">
    <property type="entry name" value="SAM-dependent_MTases_sf"/>
</dbReference>
<evidence type="ECO:0000256" key="8">
    <source>
        <dbReference type="ARBA" id="ARBA00048428"/>
    </source>
</evidence>
<dbReference type="PROSITE" id="PS50206">
    <property type="entry name" value="RHODANESE_3"/>
    <property type="match status" value="1"/>
</dbReference>
<dbReference type="Gene3D" id="3.40.250.10">
    <property type="entry name" value="Rhodanese-like domain"/>
    <property type="match status" value="1"/>
</dbReference>
<keyword evidence="11" id="KW-1185">Reference proteome</keyword>
<dbReference type="Pfam" id="PF13847">
    <property type="entry name" value="Methyltransf_31"/>
    <property type="match status" value="1"/>
</dbReference>
<dbReference type="SUPFAM" id="SSF52821">
    <property type="entry name" value="Rhodanese/Cell cycle control phosphatase"/>
    <property type="match status" value="1"/>
</dbReference>
<keyword evidence="1" id="KW-0808">Transferase</keyword>
<sequence length="438" mass="47101">MSSCCKKALTNDEGIIKAVNEAYSNIAREGPDRTYAEKVANAFGYSAAELQSIPTASHLGLSCGNPVAKATIKEGETVLDLGSGGGIDIFLAAAKVGPTGQAIGLDMSDDMIALARRNAANGGLKPPQVAFVKALLTEDLPIQSNSIDCVLSNCVINLLPTEGKKTLMKEVHRVLKPGGRVVLDDIIASKPFPDSLRSNLAAYIGCISGAFLLSEYQDLMESAGFNETLFTESLSDLNIYTQGDYIGCCAPTTEKSGCCGPAKPAVSDLAGIGDLNKWAKSYQIYARKSDSPVPTEPAPTSALNNWWDAYPTPTSSPSSVTCSKVADLIRNPNQGKEDFVVIDVRRNDHAGGHVRGSVQCPAQTFYDDLPRFYDQYKDTKQVIFYCGSSNGRGPRCAKWYQDYLNKEGNSQSQAIVMEGGVKEWLSAYKGQEDLVDRD</sequence>
<accession>A0A0C9W205</accession>
<dbReference type="SMART" id="SM00450">
    <property type="entry name" value="RHOD"/>
    <property type="match status" value="1"/>
</dbReference>
<dbReference type="EMBL" id="KN839878">
    <property type="protein sequence ID" value="KIJ59978.1"/>
    <property type="molecule type" value="Genomic_DNA"/>
</dbReference>